<name>A0A8H7DA17_9AGAR</name>
<accession>A0A8H7DA17</accession>
<organism evidence="3 4">
    <name type="scientific">Mycena sanguinolenta</name>
    <dbReference type="NCBI Taxonomy" id="230812"/>
    <lineage>
        <taxon>Eukaryota</taxon>
        <taxon>Fungi</taxon>
        <taxon>Dikarya</taxon>
        <taxon>Basidiomycota</taxon>
        <taxon>Agaricomycotina</taxon>
        <taxon>Agaricomycetes</taxon>
        <taxon>Agaricomycetidae</taxon>
        <taxon>Agaricales</taxon>
        <taxon>Marasmiineae</taxon>
        <taxon>Mycenaceae</taxon>
        <taxon>Mycena</taxon>
    </lineage>
</organism>
<evidence type="ECO:0000256" key="1">
    <source>
        <dbReference type="SAM" id="MobiDB-lite"/>
    </source>
</evidence>
<evidence type="ECO:0000256" key="2">
    <source>
        <dbReference type="SAM" id="SignalP"/>
    </source>
</evidence>
<dbReference type="Proteomes" id="UP000623467">
    <property type="component" value="Unassembled WGS sequence"/>
</dbReference>
<keyword evidence="2" id="KW-0732">Signal</keyword>
<dbReference type="OrthoDB" id="3050557at2759"/>
<comment type="caution">
    <text evidence="3">The sequence shown here is derived from an EMBL/GenBank/DDBJ whole genome shotgun (WGS) entry which is preliminary data.</text>
</comment>
<feature type="compositionally biased region" description="Low complexity" evidence="1">
    <location>
        <begin position="108"/>
        <end position="124"/>
    </location>
</feature>
<dbReference type="AlphaFoldDB" id="A0A8H7DA17"/>
<sequence length="402" mass="40788">MRANFFSLLLLLCTLLASQAAPIDSHELSVSSRKAAPKPVPTKAAPKPVPTKAAPKPVSTKAAPKPVSTKAASKPVTTKAASKPVTTKAAPKPVSTKAAPKPVKTQPAAASKASKAVTTSKGAACPVPPKGSKAGVKARVNSDTEDCDGTSPAELCASFDNCADCVTAGAALQCAFDVKGGKCVPKTTPGLTLATSQKTCDTLLAAQQASAASAVDPRVTAAAQAAFSITIQDHIFKGTAAKKNSGRHILSAWKQANPKSAENKRNTATGIVEFQNGGDIKTVWNDVQAADNTFVYTQDNIKALCLRGYELSILANPSNAATLKAPAQPAASTSKKGKGKAPAAPAALKITSGLNNGFVVHNPFINQNVCINISSASCFPLGTGTASGAEGSSCTGDADVED</sequence>
<feature type="chain" id="PRO_5034424714" evidence="2">
    <location>
        <begin position="21"/>
        <end position="402"/>
    </location>
</feature>
<reference evidence="3" key="1">
    <citation type="submission" date="2020-05" db="EMBL/GenBank/DDBJ databases">
        <title>Mycena genomes resolve the evolution of fungal bioluminescence.</title>
        <authorList>
            <person name="Tsai I.J."/>
        </authorList>
    </citation>
    <scope>NUCLEOTIDE SEQUENCE</scope>
    <source>
        <strain evidence="3">160909Yilan</strain>
    </source>
</reference>
<keyword evidence="4" id="KW-1185">Reference proteome</keyword>
<feature type="region of interest" description="Disordered" evidence="1">
    <location>
        <begin position="24"/>
        <end position="144"/>
    </location>
</feature>
<feature type="signal peptide" evidence="2">
    <location>
        <begin position="1"/>
        <end position="20"/>
    </location>
</feature>
<evidence type="ECO:0000313" key="3">
    <source>
        <dbReference type="EMBL" id="KAF7364408.1"/>
    </source>
</evidence>
<dbReference type="EMBL" id="JACAZH010000007">
    <property type="protein sequence ID" value="KAF7364408.1"/>
    <property type="molecule type" value="Genomic_DNA"/>
</dbReference>
<gene>
    <name evidence="3" type="ORF">MSAN_01101600</name>
</gene>
<protein>
    <submittedName>
        <fullName evidence="3">Uncharacterized protein</fullName>
    </submittedName>
</protein>
<feature type="compositionally biased region" description="Low complexity" evidence="1">
    <location>
        <begin position="41"/>
        <end position="58"/>
    </location>
</feature>
<evidence type="ECO:0000313" key="4">
    <source>
        <dbReference type="Proteomes" id="UP000623467"/>
    </source>
</evidence>
<proteinExistence type="predicted"/>